<keyword evidence="3 6" id="KW-1133">Transmembrane helix</keyword>
<feature type="compositionally biased region" description="Low complexity" evidence="5">
    <location>
        <begin position="287"/>
        <end position="302"/>
    </location>
</feature>
<comment type="subcellular location">
    <subcellularLocation>
        <location evidence="1">Membrane</location>
        <topology evidence="1">Multi-pass membrane protein</topology>
    </subcellularLocation>
</comment>
<organism evidence="7 8">
    <name type="scientific">Exophiala bonariae</name>
    <dbReference type="NCBI Taxonomy" id="1690606"/>
    <lineage>
        <taxon>Eukaryota</taxon>
        <taxon>Fungi</taxon>
        <taxon>Dikarya</taxon>
        <taxon>Ascomycota</taxon>
        <taxon>Pezizomycotina</taxon>
        <taxon>Eurotiomycetes</taxon>
        <taxon>Chaetothyriomycetidae</taxon>
        <taxon>Chaetothyriales</taxon>
        <taxon>Herpotrichiellaceae</taxon>
        <taxon>Exophiala</taxon>
    </lineage>
</organism>
<dbReference type="RefSeq" id="XP_064699936.1">
    <property type="nucleotide sequence ID" value="XM_064854942.1"/>
</dbReference>
<reference evidence="7 8" key="1">
    <citation type="submission" date="2023-08" db="EMBL/GenBank/DDBJ databases">
        <title>Black Yeasts Isolated from many extreme environments.</title>
        <authorList>
            <person name="Coleine C."/>
            <person name="Stajich J.E."/>
            <person name="Selbmann L."/>
        </authorList>
    </citation>
    <scope>NUCLEOTIDE SEQUENCE [LARGE SCALE GENOMIC DNA]</scope>
    <source>
        <strain evidence="7 8">CCFEE 5792</strain>
    </source>
</reference>
<feature type="transmembrane region" description="Helical" evidence="6">
    <location>
        <begin position="202"/>
        <end position="220"/>
    </location>
</feature>
<dbReference type="PANTHER" id="PTHR31465:SF1">
    <property type="entry name" value="PROTEIN RTA1-RELATED"/>
    <property type="match status" value="1"/>
</dbReference>
<keyword evidence="8" id="KW-1185">Reference proteome</keyword>
<keyword evidence="4 6" id="KW-0472">Membrane</keyword>
<proteinExistence type="predicted"/>
<dbReference type="InterPro" id="IPR007568">
    <property type="entry name" value="RTA1"/>
</dbReference>
<feature type="transmembrane region" description="Helical" evidence="6">
    <location>
        <begin position="20"/>
        <end position="40"/>
    </location>
</feature>
<feature type="transmembrane region" description="Helical" evidence="6">
    <location>
        <begin position="79"/>
        <end position="101"/>
    </location>
</feature>
<feature type="transmembrane region" description="Helical" evidence="6">
    <location>
        <begin position="121"/>
        <end position="146"/>
    </location>
</feature>
<evidence type="ECO:0000256" key="5">
    <source>
        <dbReference type="SAM" id="MobiDB-lite"/>
    </source>
</evidence>
<evidence type="ECO:0000313" key="7">
    <source>
        <dbReference type="EMBL" id="KAK5043550.1"/>
    </source>
</evidence>
<dbReference type="AlphaFoldDB" id="A0AAV9MUH2"/>
<feature type="transmembrane region" description="Helical" evidence="6">
    <location>
        <begin position="47"/>
        <end position="67"/>
    </location>
</feature>
<evidence type="ECO:0000256" key="3">
    <source>
        <dbReference type="ARBA" id="ARBA00022989"/>
    </source>
</evidence>
<protein>
    <recommendedName>
        <fullName evidence="9">RTA1-domain-containing protein</fullName>
    </recommendedName>
</protein>
<evidence type="ECO:0000256" key="6">
    <source>
        <dbReference type="SAM" id="Phobius"/>
    </source>
</evidence>
<evidence type="ECO:0000256" key="2">
    <source>
        <dbReference type="ARBA" id="ARBA00022692"/>
    </source>
</evidence>
<dbReference type="PANTHER" id="PTHR31465">
    <property type="entry name" value="PROTEIN RTA1-RELATED"/>
    <property type="match status" value="1"/>
</dbReference>
<keyword evidence="2 6" id="KW-0812">Transmembrane</keyword>
<name>A0AAV9MUH2_9EURO</name>
<feature type="region of interest" description="Disordered" evidence="5">
    <location>
        <begin position="274"/>
        <end position="302"/>
    </location>
</feature>
<dbReference type="Proteomes" id="UP001358417">
    <property type="component" value="Unassembled WGS sequence"/>
</dbReference>
<dbReference type="EMBL" id="JAVRRD010000057">
    <property type="protein sequence ID" value="KAK5043550.1"/>
    <property type="molecule type" value="Genomic_DNA"/>
</dbReference>
<comment type="caution">
    <text evidence="7">The sequence shown here is derived from an EMBL/GenBank/DDBJ whole genome shotgun (WGS) entry which is preliminary data.</text>
</comment>
<evidence type="ECO:0000256" key="4">
    <source>
        <dbReference type="ARBA" id="ARBA00023136"/>
    </source>
</evidence>
<evidence type="ECO:0000313" key="8">
    <source>
        <dbReference type="Proteomes" id="UP001358417"/>
    </source>
</evidence>
<dbReference type="Pfam" id="PF04479">
    <property type="entry name" value="RTA1"/>
    <property type="match status" value="1"/>
</dbReference>
<gene>
    <name evidence="7" type="ORF">LTR84_011410</name>
</gene>
<evidence type="ECO:0000256" key="1">
    <source>
        <dbReference type="ARBA" id="ARBA00004141"/>
    </source>
</evidence>
<dbReference type="GO" id="GO:0016020">
    <property type="term" value="C:membrane"/>
    <property type="evidence" value="ECO:0007669"/>
    <property type="project" value="UniProtKB-SubCell"/>
</dbReference>
<accession>A0AAV9MUH2</accession>
<dbReference type="GeneID" id="89979563"/>
<feature type="transmembrane region" description="Helical" evidence="6">
    <location>
        <begin position="240"/>
        <end position="259"/>
    </location>
</feature>
<feature type="transmembrane region" description="Helical" evidence="6">
    <location>
        <begin position="158"/>
        <end position="181"/>
    </location>
</feature>
<evidence type="ECO:0008006" key="9">
    <source>
        <dbReference type="Google" id="ProtNLM"/>
    </source>
</evidence>
<sequence length="302" mass="33585">MGRTYCENGKLNLYEYEPSIVAAVIFAVIFAALTAGHVFRMIRSRQWFLTALVVGGGFEIVGFVIRITGHNDPCVRITYILQTVLILIAPAIFSATIYMILGRTVRAIQGDALSPIRPTRLTKIFVAGDVLCFFVQGGGGGILSSADNDKTKANLGKYVILAGLALQIVLFGLFIIVALIFHSRIRKQPTPKSTRPEIQWQTMLHVLYGVSLLIMVRNLFRVVEYGLGRDGYLLSHEWPLYVFDAALMSLVMAALLWWFPTMIRPKEVYGMDDLEPRPTVNGSPGYQQSPSPASSHQPHLQK</sequence>